<evidence type="ECO:0000313" key="1">
    <source>
        <dbReference type="EnsemblMetazoa" id="Aqu2.1.26075_001"/>
    </source>
</evidence>
<reference evidence="1" key="1">
    <citation type="submission" date="2017-05" db="UniProtKB">
        <authorList>
            <consortium name="EnsemblMetazoa"/>
        </authorList>
    </citation>
    <scope>IDENTIFICATION</scope>
</reference>
<protein>
    <submittedName>
        <fullName evidence="1">ATP-dependent DNA helicase</fullName>
    </submittedName>
</protein>
<dbReference type="Gene3D" id="3.40.50.300">
    <property type="entry name" value="P-loop containing nucleotide triphosphate hydrolases"/>
    <property type="match status" value="1"/>
</dbReference>
<sequence>MHPSFEVHFKAAAHKDEIPPHEYRSLIRNLNAKQREMVTYNRNWCKRAVAALRTSAPCGVGKSHVIRLIPSDTMKLLRLSGEMEPTDVPVLLTAPTGVAAFNIGETILHSAHGCPT</sequence>
<accession>A0A1X7UEK6</accession>
<dbReference type="AlphaFoldDB" id="A0A1X7UEK6"/>
<dbReference type="InParanoid" id="A0A1X7UEK6"/>
<dbReference type="EnsemblMetazoa" id="Aqu2.1.26075_001">
    <property type="protein sequence ID" value="Aqu2.1.26075_001"/>
    <property type="gene ID" value="Aqu2.1.26075"/>
</dbReference>
<dbReference type="InterPro" id="IPR027417">
    <property type="entry name" value="P-loop_NTPase"/>
</dbReference>
<dbReference type="PANTHER" id="PTHR47642:SF8">
    <property type="entry name" value="ATP-DEPENDENT DNA HELICASE"/>
    <property type="match status" value="1"/>
</dbReference>
<organism evidence="1">
    <name type="scientific">Amphimedon queenslandica</name>
    <name type="common">Sponge</name>
    <dbReference type="NCBI Taxonomy" id="400682"/>
    <lineage>
        <taxon>Eukaryota</taxon>
        <taxon>Metazoa</taxon>
        <taxon>Porifera</taxon>
        <taxon>Demospongiae</taxon>
        <taxon>Heteroscleromorpha</taxon>
        <taxon>Haplosclerida</taxon>
        <taxon>Niphatidae</taxon>
        <taxon>Amphimedon</taxon>
    </lineage>
</organism>
<dbReference type="PANTHER" id="PTHR47642">
    <property type="entry name" value="ATP-DEPENDENT DNA HELICASE"/>
    <property type="match status" value="1"/>
</dbReference>
<name>A0A1X7UEK6_AMPQE</name>
<dbReference type="InterPro" id="IPR051055">
    <property type="entry name" value="PIF1_helicase"/>
</dbReference>
<proteinExistence type="predicted"/>
<dbReference type="OrthoDB" id="10058468at2759"/>